<dbReference type="EMBL" id="LWGR01000012">
    <property type="protein sequence ID" value="KZM71767.1"/>
    <property type="molecule type" value="Genomic_DNA"/>
</dbReference>
<keyword evidence="3" id="KW-1185">Reference proteome</keyword>
<protein>
    <recommendedName>
        <fullName evidence="1">DUF2087 domain-containing protein</fullName>
    </recommendedName>
</protein>
<dbReference type="Proteomes" id="UP000076512">
    <property type="component" value="Unassembled WGS sequence"/>
</dbReference>
<proteinExistence type="predicted"/>
<dbReference type="STRING" id="455432.AWN90_00610"/>
<evidence type="ECO:0000313" key="3">
    <source>
        <dbReference type="Proteomes" id="UP000076512"/>
    </source>
</evidence>
<dbReference type="OrthoDB" id="529288at2"/>
<comment type="caution">
    <text evidence="2">The sequence shown here is derived from an EMBL/GenBank/DDBJ whole genome shotgun (WGS) entry which is preliminary data.</text>
</comment>
<dbReference type="InterPro" id="IPR018656">
    <property type="entry name" value="DUF2087"/>
</dbReference>
<gene>
    <name evidence="2" type="ORF">AWN90_00610</name>
</gene>
<reference evidence="2 3" key="1">
    <citation type="submission" date="2016-04" db="EMBL/GenBank/DDBJ databases">
        <authorList>
            <person name="Evans L.H."/>
            <person name="Alamgir A."/>
            <person name="Owens N."/>
            <person name="Weber N.D."/>
            <person name="Virtaneva K."/>
            <person name="Barbian K."/>
            <person name="Babar A."/>
            <person name="Rosenke K."/>
        </authorList>
    </citation>
    <scope>NUCLEOTIDE SEQUENCE [LARGE SCALE GENOMIC DNA]</scope>
    <source>
        <strain evidence="2 3">IFM 0406</strain>
    </source>
</reference>
<name>A0A164KVW5_9NOCA</name>
<dbReference type="AlphaFoldDB" id="A0A164KVW5"/>
<evidence type="ECO:0000259" key="1">
    <source>
        <dbReference type="Pfam" id="PF09860"/>
    </source>
</evidence>
<dbReference type="Pfam" id="PF09860">
    <property type="entry name" value="DUF2087"/>
    <property type="match status" value="1"/>
</dbReference>
<dbReference type="RefSeq" id="WP_067583972.1">
    <property type="nucleotide sequence ID" value="NZ_JADLRW010000002.1"/>
</dbReference>
<sequence length="105" mass="11704">MHRSRPGGGSGSGDPAIDRLYRGGRLVSMPSVRNRVLREMVLSHIARTCFEPDVVYTEPQVNGRLAGVFDDHVALRRYLVETGRLDRTRDGARYWVPGTVDHGEG</sequence>
<evidence type="ECO:0000313" key="2">
    <source>
        <dbReference type="EMBL" id="KZM71767.1"/>
    </source>
</evidence>
<feature type="domain" description="DUF2087" evidence="1">
    <location>
        <begin position="25"/>
        <end position="96"/>
    </location>
</feature>
<organism evidence="2 3">
    <name type="scientific">Nocardia terpenica</name>
    <dbReference type="NCBI Taxonomy" id="455432"/>
    <lineage>
        <taxon>Bacteria</taxon>
        <taxon>Bacillati</taxon>
        <taxon>Actinomycetota</taxon>
        <taxon>Actinomycetes</taxon>
        <taxon>Mycobacteriales</taxon>
        <taxon>Nocardiaceae</taxon>
        <taxon>Nocardia</taxon>
    </lineage>
</organism>
<accession>A0A164KVW5</accession>